<feature type="transmembrane region" description="Helical" evidence="2">
    <location>
        <begin position="7"/>
        <end position="30"/>
    </location>
</feature>
<sequence length="440" mass="49836">MKNRKGSATVLMAMISVSLSMAILSSIIVIRQMTLNSICRSYGNVWTRGILSEYDRHLLRDYGIMGFYGNNPEVARKLEYYMHYSLSNRLQVRSLSATADLNGYELSEPENFRRAMANSFGTESLEVLLKKEKRKDRGDLAASEKPGNKGAQKAENLPREIKNPVVLHTLPSAQGESSFSPDSVIEALKSGKFVSPGGGSVKNVPMEIVFMRKYMNSYRRTADGKKHYFRNEWEYVLKGAANDETNLKSCRRRLFLIRNGLNLAYLYKDPEKVEVVTAIAEIISPGPMGVVTQGILMEAWAALESEKDVENLLAGRRVPVMKTAATWNTGIEGILKDEEVQKKLDEDSRKLLKEKGGEVSEAAGKSAGKVVEEGLDYEEYLMIMILVLPEETRLRRLMDLVQINMKYRYYRDFNLAEYYGGVSFAIHVNGKKYAYSREYR</sequence>
<comment type="caution">
    <text evidence="3">The sequence shown here is derived from an EMBL/GenBank/DDBJ whole genome shotgun (WGS) entry which is preliminary data.</text>
</comment>
<evidence type="ECO:0000256" key="2">
    <source>
        <dbReference type="SAM" id="Phobius"/>
    </source>
</evidence>
<dbReference type="Proteomes" id="UP000469424">
    <property type="component" value="Unassembled WGS sequence"/>
</dbReference>
<dbReference type="Pfam" id="PF18960">
    <property type="entry name" value="DUF5702"/>
    <property type="match status" value="1"/>
</dbReference>
<dbReference type="EMBL" id="VUNA01000014">
    <property type="protein sequence ID" value="MST71115.1"/>
    <property type="molecule type" value="Genomic_DNA"/>
</dbReference>
<evidence type="ECO:0000313" key="3">
    <source>
        <dbReference type="EMBL" id="MST71115.1"/>
    </source>
</evidence>
<accession>A0A6N7XM26</accession>
<keyword evidence="4" id="KW-1185">Reference proteome</keyword>
<evidence type="ECO:0000256" key="1">
    <source>
        <dbReference type="SAM" id="MobiDB-lite"/>
    </source>
</evidence>
<name>A0A6N7XM26_9FIRM</name>
<feature type="region of interest" description="Disordered" evidence="1">
    <location>
        <begin position="136"/>
        <end position="161"/>
    </location>
</feature>
<keyword evidence="2" id="KW-0472">Membrane</keyword>
<evidence type="ECO:0000313" key="4">
    <source>
        <dbReference type="Proteomes" id="UP000469424"/>
    </source>
</evidence>
<dbReference type="InterPro" id="IPR043756">
    <property type="entry name" value="DUF5702"/>
</dbReference>
<organism evidence="3 4">
    <name type="scientific">Mogibacterium kristiansenii</name>
    <dbReference type="NCBI Taxonomy" id="2606708"/>
    <lineage>
        <taxon>Bacteria</taxon>
        <taxon>Bacillati</taxon>
        <taxon>Bacillota</taxon>
        <taxon>Clostridia</taxon>
        <taxon>Peptostreptococcales</taxon>
        <taxon>Anaerovoracaceae</taxon>
        <taxon>Mogibacterium</taxon>
    </lineage>
</organism>
<keyword evidence="2" id="KW-0812">Transmembrane</keyword>
<proteinExistence type="predicted"/>
<dbReference type="AlphaFoldDB" id="A0A6N7XM26"/>
<reference evidence="3 4" key="1">
    <citation type="submission" date="2019-08" db="EMBL/GenBank/DDBJ databases">
        <title>In-depth cultivation of the pig gut microbiome towards novel bacterial diversity and tailored functional studies.</title>
        <authorList>
            <person name="Wylensek D."/>
            <person name="Hitch T.C.A."/>
            <person name="Clavel T."/>
        </authorList>
    </citation>
    <scope>NUCLEOTIDE SEQUENCE [LARGE SCALE GENOMIC DNA]</scope>
    <source>
        <strain evidence="3 4">WCA-MUC-591-APC-4B</strain>
    </source>
</reference>
<protein>
    <submittedName>
        <fullName evidence="3">Uncharacterized protein</fullName>
    </submittedName>
</protein>
<keyword evidence="2" id="KW-1133">Transmembrane helix</keyword>
<dbReference type="RefSeq" id="WP_154554677.1">
    <property type="nucleotide sequence ID" value="NZ_VUNA01000014.1"/>
</dbReference>
<gene>
    <name evidence="3" type="ORF">FYJ65_07205</name>
</gene>